<evidence type="ECO:0000313" key="3">
    <source>
        <dbReference type="EMBL" id="CRZ35454.1"/>
    </source>
</evidence>
<evidence type="ECO:0000256" key="1">
    <source>
        <dbReference type="SAM" id="Phobius"/>
    </source>
</evidence>
<dbReference type="Gene3D" id="3.40.50.620">
    <property type="entry name" value="HUPs"/>
    <property type="match status" value="1"/>
</dbReference>
<sequence>MFFCDIINCGNLFLAGYEMNTVNYLILAVGILCLIYYGIIICYAGIGAAFSRFWLFTGISCVLLYISKRYMTIKNITLPWQTRLGAIIILLGGICTFVIIEGLIIYHSVMKAKPDAEYLIVLGARIRGTKITRSLYMRLKTAKEYLKDNHKTLVIVSGGQGPGEDVPEAQVMKKFLQENGIEEKRILVEDKSKNTLENILYSKKLLCKDDAGVVVVTSGFHIFRSLCIAKKQGLKNVQGLSAPCDRILLVNYYVREAFGVIKDFLYGNM</sequence>
<feature type="transmembrane region" description="Helical" evidence="1">
    <location>
        <begin position="53"/>
        <end position="72"/>
    </location>
</feature>
<dbReference type="AlphaFoldDB" id="A0A0H5SIX9"/>
<gene>
    <name evidence="3" type="ORF">HHT355_2265</name>
</gene>
<keyword evidence="1" id="KW-0812">Transmembrane</keyword>
<dbReference type="GO" id="GO:0000270">
    <property type="term" value="P:peptidoglycan metabolic process"/>
    <property type="evidence" value="ECO:0007669"/>
    <property type="project" value="TreeGrafter"/>
</dbReference>
<dbReference type="InterPro" id="IPR014729">
    <property type="entry name" value="Rossmann-like_a/b/a_fold"/>
</dbReference>
<keyword evidence="1" id="KW-1133">Transmembrane helix</keyword>
<proteinExistence type="predicted"/>
<protein>
    <recommendedName>
        <fullName evidence="2">DUF218 domain-containing protein</fullName>
    </recommendedName>
</protein>
<feature type="transmembrane region" description="Helical" evidence="1">
    <location>
        <begin position="24"/>
        <end position="46"/>
    </location>
</feature>
<organism evidence="3 4">
    <name type="scientific">Herbinix hemicellulosilytica</name>
    <dbReference type="NCBI Taxonomy" id="1564487"/>
    <lineage>
        <taxon>Bacteria</taxon>
        <taxon>Bacillati</taxon>
        <taxon>Bacillota</taxon>
        <taxon>Clostridia</taxon>
        <taxon>Lachnospirales</taxon>
        <taxon>Lachnospiraceae</taxon>
        <taxon>Herbinix</taxon>
    </lineage>
</organism>
<reference evidence="3 4" key="1">
    <citation type="submission" date="2015-06" db="EMBL/GenBank/DDBJ databases">
        <authorList>
            <person name="Wibberg Daniel"/>
        </authorList>
    </citation>
    <scope>NUCLEOTIDE SEQUENCE [LARGE SCALE GENOMIC DNA]</scope>
    <source>
        <strain evidence="3 4">T3/55T</strain>
    </source>
</reference>
<accession>A0A0H5SIX9</accession>
<evidence type="ECO:0000313" key="4">
    <source>
        <dbReference type="Proteomes" id="UP000236497"/>
    </source>
</evidence>
<dbReference type="CDD" id="cd06259">
    <property type="entry name" value="YdcF-like"/>
    <property type="match status" value="1"/>
</dbReference>
<name>A0A0H5SIX9_HERHM</name>
<dbReference type="EMBL" id="CVTD020000025">
    <property type="protein sequence ID" value="CRZ35454.1"/>
    <property type="molecule type" value="Genomic_DNA"/>
</dbReference>
<dbReference type="InterPro" id="IPR003848">
    <property type="entry name" value="DUF218"/>
</dbReference>
<dbReference type="InterPro" id="IPR051599">
    <property type="entry name" value="Cell_Envelope_Assoc"/>
</dbReference>
<feature type="transmembrane region" description="Helical" evidence="1">
    <location>
        <begin position="84"/>
        <end position="106"/>
    </location>
</feature>
<dbReference type="PANTHER" id="PTHR30336:SF4">
    <property type="entry name" value="ENVELOPE BIOGENESIS FACTOR ELYC"/>
    <property type="match status" value="1"/>
</dbReference>
<dbReference type="PANTHER" id="PTHR30336">
    <property type="entry name" value="INNER MEMBRANE PROTEIN, PROBABLE PERMEASE"/>
    <property type="match status" value="1"/>
</dbReference>
<dbReference type="Pfam" id="PF02698">
    <property type="entry name" value="DUF218"/>
    <property type="match status" value="1"/>
</dbReference>
<dbReference type="GO" id="GO:0043164">
    <property type="term" value="P:Gram-negative-bacterium-type cell wall biogenesis"/>
    <property type="evidence" value="ECO:0007669"/>
    <property type="project" value="TreeGrafter"/>
</dbReference>
<evidence type="ECO:0000259" key="2">
    <source>
        <dbReference type="Pfam" id="PF02698"/>
    </source>
</evidence>
<dbReference type="GO" id="GO:0005886">
    <property type="term" value="C:plasma membrane"/>
    <property type="evidence" value="ECO:0007669"/>
    <property type="project" value="TreeGrafter"/>
</dbReference>
<dbReference type="Proteomes" id="UP000236497">
    <property type="component" value="Unassembled WGS sequence"/>
</dbReference>
<keyword evidence="4" id="KW-1185">Reference proteome</keyword>
<keyword evidence="1" id="KW-0472">Membrane</keyword>
<feature type="domain" description="DUF218" evidence="2">
    <location>
        <begin position="118"/>
        <end position="244"/>
    </location>
</feature>